<gene>
    <name evidence="2" type="ORF">GCM10020366_26460</name>
</gene>
<protein>
    <submittedName>
        <fullName evidence="2">ABC transporter substrate-binding protein</fullName>
    </submittedName>
</protein>
<dbReference type="Gene3D" id="3.10.105.10">
    <property type="entry name" value="Dipeptide-binding Protein, Domain 3"/>
    <property type="match status" value="1"/>
</dbReference>
<comment type="caution">
    <text evidence="2">The sequence shown here is derived from an EMBL/GenBank/DDBJ whole genome shotgun (WGS) entry which is preliminary data.</text>
</comment>
<dbReference type="InterPro" id="IPR000914">
    <property type="entry name" value="SBP_5_dom"/>
</dbReference>
<dbReference type="PANTHER" id="PTHR30290:SF65">
    <property type="entry name" value="MONOACYL PHOSPHATIDYLINOSITOL TETRAMANNOSIDE-BINDING PROTEIN LPQW-RELATED"/>
    <property type="match status" value="1"/>
</dbReference>
<dbReference type="PROSITE" id="PS51257">
    <property type="entry name" value="PROKAR_LIPOPROTEIN"/>
    <property type="match status" value="1"/>
</dbReference>
<dbReference type="SUPFAM" id="SSF53850">
    <property type="entry name" value="Periplasmic binding protein-like II"/>
    <property type="match status" value="1"/>
</dbReference>
<keyword evidence="3" id="KW-1185">Reference proteome</keyword>
<evidence type="ECO:0000313" key="2">
    <source>
        <dbReference type="EMBL" id="GAA3357630.1"/>
    </source>
</evidence>
<sequence length="515" mass="54102">MIRSRRELFRLAGIALGAAGTGAVLGGCASGAAGSGPVPEDAGRVPRRGGVLRAAFGGAGAAESLDPFAGGAPVDLVRSGAVYDTLFVLHDGAAEPALALGLEVAADARSFTLRLRDGVRWHDGSPFSAADVVHSLRYMTSPDRPYPSELGTYFDVAGAEVLDRLAVRVPTSTPIGDPALLLAAFPAKIVRAGASFDEAVGTGPFRVAEFEPGRQTRLVRFDDHWDGPAPVDELVLLSLPDQQAKVNAVAAGQADYAGDIPFVQARAGAPSAELEIRTAGPGQRTGYAFVLNATKAPFDDPRVREAVRLGVDRQALVDTALLGFGVPGNDLFGAGSAHFDDRPPLPRDVRRARELVREAGAAGARVVARSAEYENGYNAATQLFVEQLREIGLDAQAQLVGLAEFFESSAIAEADSVTFALGTYPLAVAYGRLAGIPSLSLPDPELAAALERAMASTAEQDRARAWQDVQDVMFDRGNTVVWGLADVLGMARREVAGLEIRDQAKYPYFGKAGLA</sequence>
<dbReference type="EMBL" id="BAAAYK010000038">
    <property type="protein sequence ID" value="GAA3357630.1"/>
    <property type="molecule type" value="Genomic_DNA"/>
</dbReference>
<dbReference type="Gene3D" id="3.40.190.10">
    <property type="entry name" value="Periplasmic binding protein-like II"/>
    <property type="match status" value="1"/>
</dbReference>
<accession>A0ABP6RRN8</accession>
<dbReference type="Proteomes" id="UP001500483">
    <property type="component" value="Unassembled WGS sequence"/>
</dbReference>
<dbReference type="PANTHER" id="PTHR30290">
    <property type="entry name" value="PERIPLASMIC BINDING COMPONENT OF ABC TRANSPORTER"/>
    <property type="match status" value="1"/>
</dbReference>
<proteinExistence type="predicted"/>
<dbReference type="RefSeq" id="WP_258348882.1">
    <property type="nucleotide sequence ID" value="NZ_BAAAYK010000038.1"/>
</dbReference>
<name>A0ABP6RRN8_9PSEU</name>
<dbReference type="PROSITE" id="PS51318">
    <property type="entry name" value="TAT"/>
    <property type="match status" value="1"/>
</dbReference>
<evidence type="ECO:0000259" key="1">
    <source>
        <dbReference type="Pfam" id="PF00496"/>
    </source>
</evidence>
<evidence type="ECO:0000313" key="3">
    <source>
        <dbReference type="Proteomes" id="UP001500483"/>
    </source>
</evidence>
<dbReference type="Pfam" id="PF00496">
    <property type="entry name" value="SBP_bac_5"/>
    <property type="match status" value="1"/>
</dbReference>
<reference evidence="3" key="1">
    <citation type="journal article" date="2019" name="Int. J. Syst. Evol. Microbiol.">
        <title>The Global Catalogue of Microorganisms (GCM) 10K type strain sequencing project: providing services to taxonomists for standard genome sequencing and annotation.</title>
        <authorList>
            <consortium name="The Broad Institute Genomics Platform"/>
            <consortium name="The Broad Institute Genome Sequencing Center for Infectious Disease"/>
            <person name="Wu L."/>
            <person name="Ma J."/>
        </authorList>
    </citation>
    <scope>NUCLEOTIDE SEQUENCE [LARGE SCALE GENOMIC DNA]</scope>
    <source>
        <strain evidence="3">JCM 9687</strain>
    </source>
</reference>
<feature type="domain" description="Solute-binding protein family 5" evidence="1">
    <location>
        <begin position="95"/>
        <end position="401"/>
    </location>
</feature>
<organism evidence="2 3">
    <name type="scientific">Saccharopolyspora gregorii</name>
    <dbReference type="NCBI Taxonomy" id="33914"/>
    <lineage>
        <taxon>Bacteria</taxon>
        <taxon>Bacillati</taxon>
        <taxon>Actinomycetota</taxon>
        <taxon>Actinomycetes</taxon>
        <taxon>Pseudonocardiales</taxon>
        <taxon>Pseudonocardiaceae</taxon>
        <taxon>Saccharopolyspora</taxon>
    </lineage>
</organism>
<dbReference type="InterPro" id="IPR006311">
    <property type="entry name" value="TAT_signal"/>
</dbReference>
<dbReference type="InterPro" id="IPR039424">
    <property type="entry name" value="SBP_5"/>
</dbReference>